<feature type="site" description="May be important for catalysis" evidence="7">
    <location>
        <position position="239"/>
    </location>
</feature>
<dbReference type="Proteomes" id="UP000435649">
    <property type="component" value="Unassembled WGS sequence"/>
</dbReference>
<evidence type="ECO:0000313" key="10">
    <source>
        <dbReference type="EMBL" id="MST96812.1"/>
    </source>
</evidence>
<comment type="caution">
    <text evidence="10">The sequence shown here is derived from an EMBL/GenBank/DDBJ whole genome shotgun (WGS) entry which is preliminary data.</text>
</comment>
<evidence type="ECO:0000256" key="4">
    <source>
        <dbReference type="ARBA" id="ARBA00022729"/>
    </source>
</evidence>
<dbReference type="InterPro" id="IPR057739">
    <property type="entry name" value="Glyco_hydro_29_N"/>
</dbReference>
<feature type="domain" description="Glycoside hydrolase family 29 N-terminal" evidence="9">
    <location>
        <begin position="9"/>
        <end position="304"/>
    </location>
</feature>
<dbReference type="SMART" id="SM00812">
    <property type="entry name" value="Alpha_L_fucos"/>
    <property type="match status" value="1"/>
</dbReference>
<evidence type="ECO:0000256" key="7">
    <source>
        <dbReference type="PIRSR" id="PIRSR001092-1"/>
    </source>
</evidence>
<dbReference type="PANTHER" id="PTHR10030">
    <property type="entry name" value="ALPHA-L-FUCOSIDASE"/>
    <property type="match status" value="1"/>
</dbReference>
<keyword evidence="5 10" id="KW-0378">Hydrolase</keyword>
<dbReference type="SUPFAM" id="SSF51445">
    <property type="entry name" value="(Trans)glycosidases"/>
    <property type="match status" value="1"/>
</dbReference>
<reference evidence="10 11" key="1">
    <citation type="submission" date="2019-08" db="EMBL/GenBank/DDBJ databases">
        <title>In-depth cultivation of the pig gut microbiome towards novel bacterial diversity and tailored functional studies.</title>
        <authorList>
            <person name="Wylensek D."/>
            <person name="Hitch T.C.A."/>
            <person name="Clavel T."/>
        </authorList>
    </citation>
    <scope>NUCLEOTIDE SEQUENCE [LARGE SCALE GENOMIC DNA]</scope>
    <source>
        <strain evidence="10 11">BBE-744-WT-12</strain>
    </source>
</reference>
<comment type="similarity">
    <text evidence="2">Belongs to the glycosyl hydrolase 29 family.</text>
</comment>
<dbReference type="GO" id="GO:0005764">
    <property type="term" value="C:lysosome"/>
    <property type="evidence" value="ECO:0007669"/>
    <property type="project" value="TreeGrafter"/>
</dbReference>
<proteinExistence type="inferred from homology"/>
<name>A0A844G1L5_9BACT</name>
<evidence type="ECO:0000259" key="9">
    <source>
        <dbReference type="Pfam" id="PF01120"/>
    </source>
</evidence>
<gene>
    <name evidence="10" type="ORF">FYJ85_07100</name>
</gene>
<evidence type="ECO:0000256" key="8">
    <source>
        <dbReference type="SAM" id="MobiDB-lite"/>
    </source>
</evidence>
<dbReference type="InterPro" id="IPR017853">
    <property type="entry name" value="GH"/>
</dbReference>
<dbReference type="PIRSF" id="PIRSF001092">
    <property type="entry name" value="Alpha-L-fucosidase"/>
    <property type="match status" value="1"/>
</dbReference>
<dbReference type="AlphaFoldDB" id="A0A844G1L5"/>
<dbReference type="EC" id="3.2.1.51" evidence="3"/>
<dbReference type="Gene3D" id="3.20.20.80">
    <property type="entry name" value="Glycosidases"/>
    <property type="match status" value="1"/>
</dbReference>
<evidence type="ECO:0000256" key="1">
    <source>
        <dbReference type="ARBA" id="ARBA00004071"/>
    </source>
</evidence>
<dbReference type="GO" id="GO:0016139">
    <property type="term" value="P:glycoside catabolic process"/>
    <property type="evidence" value="ECO:0007669"/>
    <property type="project" value="TreeGrafter"/>
</dbReference>
<evidence type="ECO:0000256" key="3">
    <source>
        <dbReference type="ARBA" id="ARBA00012662"/>
    </source>
</evidence>
<dbReference type="GO" id="GO:0004560">
    <property type="term" value="F:alpha-L-fucosidase activity"/>
    <property type="evidence" value="ECO:0007669"/>
    <property type="project" value="InterPro"/>
</dbReference>
<keyword evidence="11" id="KW-1185">Reference proteome</keyword>
<protein>
    <recommendedName>
        <fullName evidence="3">alpha-L-fucosidase</fullName>
        <ecNumber evidence="3">3.2.1.51</ecNumber>
    </recommendedName>
</protein>
<dbReference type="InterPro" id="IPR016286">
    <property type="entry name" value="FUC_metazoa-typ"/>
</dbReference>
<dbReference type="RefSeq" id="WP_106052220.1">
    <property type="nucleotide sequence ID" value="NZ_CALXOB010000026.1"/>
</dbReference>
<evidence type="ECO:0000313" key="11">
    <source>
        <dbReference type="Proteomes" id="UP000435649"/>
    </source>
</evidence>
<feature type="region of interest" description="Disordered" evidence="8">
    <location>
        <begin position="208"/>
        <end position="235"/>
    </location>
</feature>
<dbReference type="InterPro" id="IPR000933">
    <property type="entry name" value="Glyco_hydro_29"/>
</dbReference>
<keyword evidence="6" id="KW-0326">Glycosidase</keyword>
<dbReference type="PRINTS" id="PR00741">
    <property type="entry name" value="GLHYDRLASE29"/>
</dbReference>
<evidence type="ECO:0000256" key="5">
    <source>
        <dbReference type="ARBA" id="ARBA00022801"/>
    </source>
</evidence>
<organism evidence="10 11">
    <name type="scientific">Victivallis lenta</name>
    <dbReference type="NCBI Taxonomy" id="2606640"/>
    <lineage>
        <taxon>Bacteria</taxon>
        <taxon>Pseudomonadati</taxon>
        <taxon>Lentisphaerota</taxon>
        <taxon>Lentisphaeria</taxon>
        <taxon>Victivallales</taxon>
        <taxon>Victivallaceae</taxon>
        <taxon>Victivallis</taxon>
    </lineage>
</organism>
<dbReference type="EMBL" id="VUNS01000005">
    <property type="protein sequence ID" value="MST96812.1"/>
    <property type="molecule type" value="Genomic_DNA"/>
</dbReference>
<evidence type="ECO:0000256" key="2">
    <source>
        <dbReference type="ARBA" id="ARBA00007951"/>
    </source>
</evidence>
<dbReference type="GO" id="GO:0006004">
    <property type="term" value="P:fucose metabolic process"/>
    <property type="evidence" value="ECO:0007669"/>
    <property type="project" value="InterPro"/>
</dbReference>
<keyword evidence="4" id="KW-0732">Signal</keyword>
<sequence>MFRFNDGRDWFLRRRLGLFLHWGLYAINGIQEQEQQRCGVPADEYRKLIGKFNPRRFDPDGWVDFALRNGFEYMVITAKHHDGFCLWPSRETEFHVGSTPFGQDILARLSEACRKRELPLEFYYSIVDWHQENYPNIGRHHEIVTDPARHDWSRYLEFLKRQITELCTNYGTIHGIWWDMNVPQVKAPEVHELIRRLQPCAVINNRGFVPGDYSTPERDNDPESANSDGADAPRPVEACQSVGVNSWGYRKDEDYYSIRYFLDRIDRTLAAGGNYLLNVGPDADGVIPPPARAVVEGVGTWFKRVREAFDADPAAGLLENTQLPVTRRENRLYVHCPDPLESSTLRLWPMNTAPRRVTLLNTGEAVRWTLDPVVYEKNRGSGLRLTGIPADRLNDTVPIFKLEF</sequence>
<accession>A0A844G1L5</accession>
<comment type="function">
    <text evidence="1">Alpha-L-fucosidase is responsible for hydrolyzing the alpha-1,6-linked fucose joined to the reducing-end N-acetylglucosamine of the carbohydrate moieties of glycoproteins.</text>
</comment>
<dbReference type="Pfam" id="PF01120">
    <property type="entry name" value="Alpha_L_fucos"/>
    <property type="match status" value="1"/>
</dbReference>
<dbReference type="PANTHER" id="PTHR10030:SF37">
    <property type="entry name" value="ALPHA-L-FUCOSIDASE-RELATED"/>
    <property type="match status" value="1"/>
</dbReference>
<evidence type="ECO:0000256" key="6">
    <source>
        <dbReference type="ARBA" id="ARBA00023295"/>
    </source>
</evidence>